<dbReference type="InParanoid" id="A0A2K1QLT9"/>
<dbReference type="Proteomes" id="UP000243797">
    <property type="component" value="Unassembled WGS sequence"/>
</dbReference>
<gene>
    <name evidence="1" type="ORF">CAC42_4526</name>
</gene>
<reference evidence="1 2" key="1">
    <citation type="submission" date="2017-06" db="EMBL/GenBank/DDBJ databases">
        <title>Draft genome sequence of a variant of Elsinoe murrayae.</title>
        <authorList>
            <person name="Cheng Q."/>
        </authorList>
    </citation>
    <scope>NUCLEOTIDE SEQUENCE [LARGE SCALE GENOMIC DNA]</scope>
    <source>
        <strain evidence="1 2">CQ-2017a</strain>
    </source>
</reference>
<evidence type="ECO:0000313" key="1">
    <source>
        <dbReference type="EMBL" id="PNS16125.1"/>
    </source>
</evidence>
<name>A0A2K1QLT9_9PEZI</name>
<keyword evidence="2" id="KW-1185">Reference proteome</keyword>
<dbReference type="AlphaFoldDB" id="A0A2K1QLT9"/>
<protein>
    <submittedName>
        <fullName evidence="1">Sexual differentiation process protein isp4</fullName>
    </submittedName>
</protein>
<dbReference type="EMBL" id="NKHZ01000060">
    <property type="protein sequence ID" value="PNS16125.1"/>
    <property type="molecule type" value="Genomic_DNA"/>
</dbReference>
<organism evidence="1 2">
    <name type="scientific">Sphaceloma murrayae</name>
    <dbReference type="NCBI Taxonomy" id="2082308"/>
    <lineage>
        <taxon>Eukaryota</taxon>
        <taxon>Fungi</taxon>
        <taxon>Dikarya</taxon>
        <taxon>Ascomycota</taxon>
        <taxon>Pezizomycotina</taxon>
        <taxon>Dothideomycetes</taxon>
        <taxon>Dothideomycetidae</taxon>
        <taxon>Myriangiales</taxon>
        <taxon>Elsinoaceae</taxon>
        <taxon>Sphaceloma</taxon>
    </lineage>
</organism>
<evidence type="ECO:0000313" key="2">
    <source>
        <dbReference type="Proteomes" id="UP000243797"/>
    </source>
</evidence>
<comment type="caution">
    <text evidence="1">The sequence shown here is derived from an EMBL/GenBank/DDBJ whole genome shotgun (WGS) entry which is preliminary data.</text>
</comment>
<sequence length="352" mass="40698">MPRQENIQQRYIYHEVYRKQPTDARICARCSHDGRWHRFLVNYAAVRQSSSVLAKLFIEQYQIRRRTQKIILPEAVCIQSLEALLRLAHGHNNDFHEIKSPDFLARLTATAKRYRFLGLLKWPIQQQVDAHMKYYTTVDTSNIDLIPTFTSLTTICYILDMNGAFQTLTRWLLLHYPVSFSAIHRSSPSCLLIPRAIPHALEAARSEGLWIIDRFIDHALEPLLCTDKKFHSAAWSLLLHLVGQAGPSRSFYSRIEIVNRVLDRWKWEMEVPESTRRCPGCGQGKIPPECQDLMDRFNMNDLWSWTQGLCLPCLKADKDRPWMCTGICPSLPHADSEDEGKTEGEGDDQMGD</sequence>
<accession>A0A2K1QLT9</accession>
<proteinExistence type="predicted"/>